<evidence type="ECO:0000256" key="8">
    <source>
        <dbReference type="ARBA" id="ARBA00022991"/>
    </source>
</evidence>
<evidence type="ECO:0000256" key="3">
    <source>
        <dbReference type="ARBA" id="ARBA00022543"/>
    </source>
</evidence>
<evidence type="ECO:0000256" key="5">
    <source>
        <dbReference type="ARBA" id="ARBA00022692"/>
    </source>
</evidence>
<feature type="transmembrane region" description="Helical" evidence="11">
    <location>
        <begin position="76"/>
        <end position="94"/>
    </location>
</feature>
<dbReference type="PROSITE" id="PS00327">
    <property type="entry name" value="BACTERIAL_OPSIN_RET"/>
    <property type="match status" value="1"/>
</dbReference>
<reference evidence="12" key="1">
    <citation type="journal article" date="2023" name="Front. Microbiol.">
        <title>Genomic-based phylogenetic and metabolic analyses of the genus Natronomonas, and description of Natronomonas aquatica sp. nov.</title>
        <authorList>
            <person name="Garcia-Roldan A."/>
            <person name="Duran-Viseras A."/>
            <person name="de la Haba R.R."/>
            <person name="Corral P."/>
            <person name="Sanchez-Porro C."/>
            <person name="Ventosa A."/>
        </authorList>
    </citation>
    <scope>NUCLEOTIDE SEQUENCE</scope>
    <source>
        <strain evidence="12">F2-12</strain>
    </source>
</reference>
<dbReference type="GO" id="GO:0005216">
    <property type="term" value="F:monoatomic ion channel activity"/>
    <property type="evidence" value="ECO:0007669"/>
    <property type="project" value="InterPro"/>
</dbReference>
<keyword evidence="3" id="KW-0600">Photoreceptor protein</keyword>
<dbReference type="InterPro" id="IPR018229">
    <property type="entry name" value="Rhodopsin_retinal_BS"/>
</dbReference>
<dbReference type="PANTHER" id="PTHR28286:SF2">
    <property type="entry name" value="BACTERIORHODOPSIN _OPSIN, NOPA (EUROFUNG)"/>
    <property type="match status" value="1"/>
</dbReference>
<evidence type="ECO:0000256" key="11">
    <source>
        <dbReference type="SAM" id="Phobius"/>
    </source>
</evidence>
<keyword evidence="13" id="KW-1185">Reference proteome</keyword>
<keyword evidence="8" id="KW-0157">Chromophore</keyword>
<comment type="similarity">
    <text evidence="2">Belongs to the archaeal/bacterial/fungal opsin family.</text>
</comment>
<dbReference type="PRINTS" id="PR00251">
    <property type="entry name" value="BACTRLOPSIN"/>
</dbReference>
<evidence type="ECO:0000256" key="10">
    <source>
        <dbReference type="ARBA" id="ARBA00023170"/>
    </source>
</evidence>
<dbReference type="PROSITE" id="PS00950">
    <property type="entry name" value="BACTERIAL_OPSIN_1"/>
    <property type="match status" value="1"/>
</dbReference>
<gene>
    <name evidence="12" type="ORF">KM295_15975</name>
</gene>
<dbReference type="SUPFAM" id="SSF81321">
    <property type="entry name" value="Family A G protein-coupled receptor-like"/>
    <property type="match status" value="1"/>
</dbReference>
<organism evidence="12 13">
    <name type="scientific">Natronomonas aquatica</name>
    <dbReference type="NCBI Taxonomy" id="2841590"/>
    <lineage>
        <taxon>Archaea</taxon>
        <taxon>Methanobacteriati</taxon>
        <taxon>Methanobacteriota</taxon>
        <taxon>Stenosarchaea group</taxon>
        <taxon>Halobacteria</taxon>
        <taxon>Halobacteriales</taxon>
        <taxon>Natronomonadaceae</taxon>
        <taxon>Natronomonas</taxon>
    </lineage>
</organism>
<dbReference type="PANTHER" id="PTHR28286">
    <property type="match status" value="1"/>
</dbReference>
<name>A0A9R1CVJ5_9EURY</name>
<feature type="transmembrane region" description="Helical" evidence="11">
    <location>
        <begin position="169"/>
        <end position="202"/>
    </location>
</feature>
<dbReference type="InterPro" id="IPR001425">
    <property type="entry name" value="Arc/bac/fun_rhodopsins"/>
</dbReference>
<evidence type="ECO:0000256" key="6">
    <source>
        <dbReference type="ARBA" id="ARBA00022925"/>
    </source>
</evidence>
<evidence type="ECO:0000313" key="12">
    <source>
        <dbReference type="EMBL" id="MCQ4334950.1"/>
    </source>
</evidence>
<feature type="transmembrane region" description="Helical" evidence="11">
    <location>
        <begin position="6"/>
        <end position="28"/>
    </location>
</feature>
<accession>A0A9R1CVJ5</accession>
<evidence type="ECO:0000256" key="7">
    <source>
        <dbReference type="ARBA" id="ARBA00022989"/>
    </source>
</evidence>
<dbReference type="AlphaFoldDB" id="A0A9R1CVJ5"/>
<keyword evidence="10" id="KW-0675">Receptor</keyword>
<keyword evidence="6" id="KW-0681">Retinal protein</keyword>
<dbReference type="CDD" id="cd15029">
    <property type="entry name" value="7tm_SRI_SRII"/>
    <property type="match status" value="1"/>
</dbReference>
<evidence type="ECO:0000256" key="1">
    <source>
        <dbReference type="ARBA" id="ARBA00004141"/>
    </source>
</evidence>
<keyword evidence="4" id="KW-0716">Sensory transduction</keyword>
<proteinExistence type="inferred from homology"/>
<comment type="caution">
    <text evidence="12">The sequence shown here is derived from an EMBL/GenBank/DDBJ whole genome shotgun (WGS) entry which is preliminary data.</text>
</comment>
<dbReference type="Gene3D" id="1.20.1070.10">
    <property type="entry name" value="Rhodopsin 7-helix transmembrane proteins"/>
    <property type="match status" value="1"/>
</dbReference>
<feature type="transmembrane region" description="Helical" evidence="11">
    <location>
        <begin position="127"/>
        <end position="148"/>
    </location>
</feature>
<dbReference type="RefSeq" id="WP_256031259.1">
    <property type="nucleotide sequence ID" value="NZ_JAHLKM010000049.1"/>
</dbReference>
<evidence type="ECO:0000313" key="13">
    <source>
        <dbReference type="Proteomes" id="UP001139494"/>
    </source>
</evidence>
<evidence type="ECO:0000256" key="4">
    <source>
        <dbReference type="ARBA" id="ARBA00022606"/>
    </source>
</evidence>
<dbReference type="GO" id="GO:0016020">
    <property type="term" value="C:membrane"/>
    <property type="evidence" value="ECO:0007669"/>
    <property type="project" value="UniProtKB-SubCell"/>
</dbReference>
<sequence length="241" mass="26108">MPAPEITVAYSLSFVGLLFGIGIATALLRDETVDNDVGAFAWLLIIPGFAAISYLMMVLDIAVITVDGNDVYLFRYLDWLVTTPILVGYVAYVAGAPRRWIFGVGVADALMIAVGAIAALQTGIGTWIGFGVSSAFHLVLLGILYTVLPQYAKQNRERFRLFKILQNHVGLLWIAYPVIWLTSPAGIGAVSVAGTAMIIAYLDLVAKTPYVYFVWTEREAFSKQPATPEPEPGATAEVMAD</sequence>
<comment type="subcellular location">
    <subcellularLocation>
        <location evidence="1">Membrane</location>
        <topology evidence="1">Multi-pass membrane protein</topology>
    </subcellularLocation>
</comment>
<dbReference type="EMBL" id="JAHLKM010000049">
    <property type="protein sequence ID" value="MCQ4334950.1"/>
    <property type="molecule type" value="Genomic_DNA"/>
</dbReference>
<evidence type="ECO:0000256" key="9">
    <source>
        <dbReference type="ARBA" id="ARBA00023136"/>
    </source>
</evidence>
<dbReference type="SMART" id="SM01021">
    <property type="entry name" value="Bac_rhodopsin"/>
    <property type="match status" value="1"/>
</dbReference>
<dbReference type="Pfam" id="PF01036">
    <property type="entry name" value="Bac_rhodopsin"/>
    <property type="match status" value="1"/>
</dbReference>
<protein>
    <submittedName>
        <fullName evidence="12">Bacteriorhodopsin</fullName>
    </submittedName>
</protein>
<keyword evidence="5 11" id="KW-0812">Transmembrane</keyword>
<evidence type="ECO:0000256" key="2">
    <source>
        <dbReference type="ARBA" id="ARBA00008130"/>
    </source>
</evidence>
<dbReference type="GO" id="GO:0009881">
    <property type="term" value="F:photoreceptor activity"/>
    <property type="evidence" value="ECO:0007669"/>
    <property type="project" value="UniProtKB-KW"/>
</dbReference>
<keyword evidence="9 11" id="KW-0472">Membrane</keyword>
<dbReference type="GO" id="GO:0007602">
    <property type="term" value="P:phototransduction"/>
    <property type="evidence" value="ECO:0007669"/>
    <property type="project" value="UniProtKB-KW"/>
</dbReference>
<dbReference type="Proteomes" id="UP001139494">
    <property type="component" value="Unassembled WGS sequence"/>
</dbReference>
<keyword evidence="7 11" id="KW-1133">Transmembrane helix</keyword>
<feature type="transmembrane region" description="Helical" evidence="11">
    <location>
        <begin position="101"/>
        <end position="121"/>
    </location>
</feature>
<feature type="transmembrane region" description="Helical" evidence="11">
    <location>
        <begin position="40"/>
        <end position="64"/>
    </location>
</feature>